<evidence type="ECO:0000313" key="4">
    <source>
        <dbReference type="EMBL" id="PXA03347.1"/>
    </source>
</evidence>
<feature type="domain" description="EF-hand" evidence="3">
    <location>
        <begin position="112"/>
        <end position="147"/>
    </location>
</feature>
<feature type="region of interest" description="Disordered" evidence="1">
    <location>
        <begin position="121"/>
        <end position="152"/>
    </location>
</feature>
<feature type="compositionally biased region" description="Basic and acidic residues" evidence="1">
    <location>
        <begin position="131"/>
        <end position="152"/>
    </location>
</feature>
<dbReference type="InParanoid" id="A0A317ZG68"/>
<sequence>MKYRKMILCLLTGSLLPFVATAKPDKAAKPGKGFGKLDSNGDQVITLDEAEAAGAKKFVESFARIDADNSGEVTKEELRQHHKQRMEERRAKRKAMDEDGNGAISYDEASKAGAEKLVEHFDTIDSNNDGEIDRKEMKALRQTMRKEKARDS</sequence>
<dbReference type="OrthoDB" id="199849at2"/>
<feature type="chain" id="PRO_5016240762" description="EF-hand domain-containing protein" evidence="2">
    <location>
        <begin position="23"/>
        <end position="152"/>
    </location>
</feature>
<dbReference type="Pfam" id="PF13202">
    <property type="entry name" value="EF-hand_5"/>
    <property type="match status" value="2"/>
</dbReference>
<keyword evidence="5" id="KW-1185">Reference proteome</keyword>
<organism evidence="4 5">
    <name type="scientific">Coraliomargarita sinensis</name>
    <dbReference type="NCBI Taxonomy" id="2174842"/>
    <lineage>
        <taxon>Bacteria</taxon>
        <taxon>Pseudomonadati</taxon>
        <taxon>Verrucomicrobiota</taxon>
        <taxon>Opitutia</taxon>
        <taxon>Puniceicoccales</taxon>
        <taxon>Coraliomargaritaceae</taxon>
        <taxon>Coraliomargarita</taxon>
    </lineage>
</organism>
<dbReference type="InterPro" id="IPR018247">
    <property type="entry name" value="EF_Hand_1_Ca_BS"/>
</dbReference>
<dbReference type="InterPro" id="IPR002048">
    <property type="entry name" value="EF_hand_dom"/>
</dbReference>
<dbReference type="AlphaFoldDB" id="A0A317ZG68"/>
<accession>A0A317ZG68</accession>
<evidence type="ECO:0000259" key="3">
    <source>
        <dbReference type="PROSITE" id="PS50222"/>
    </source>
</evidence>
<dbReference type="PROSITE" id="PS50222">
    <property type="entry name" value="EF_HAND_2"/>
    <property type="match status" value="2"/>
</dbReference>
<dbReference type="SUPFAM" id="SSF47473">
    <property type="entry name" value="EF-hand"/>
    <property type="match status" value="1"/>
</dbReference>
<proteinExistence type="predicted"/>
<dbReference type="Proteomes" id="UP000247099">
    <property type="component" value="Unassembled WGS sequence"/>
</dbReference>
<dbReference type="SMART" id="SM00054">
    <property type="entry name" value="EFh"/>
    <property type="match status" value="2"/>
</dbReference>
<gene>
    <name evidence="4" type="ORF">DDZ13_12490</name>
</gene>
<keyword evidence="2" id="KW-0732">Signal</keyword>
<reference evidence="4 5" key="1">
    <citation type="submission" date="2018-05" db="EMBL/GenBank/DDBJ databases">
        <title>Coraliomargarita sinensis sp. nov., isolated from a marine solar saltern.</title>
        <authorList>
            <person name="Zhou L.Y."/>
        </authorList>
    </citation>
    <scope>NUCLEOTIDE SEQUENCE [LARGE SCALE GENOMIC DNA]</scope>
    <source>
        <strain evidence="4 5">WN38</strain>
    </source>
</reference>
<comment type="caution">
    <text evidence="4">The sequence shown here is derived from an EMBL/GenBank/DDBJ whole genome shotgun (WGS) entry which is preliminary data.</text>
</comment>
<dbReference type="InterPro" id="IPR011992">
    <property type="entry name" value="EF-hand-dom_pair"/>
</dbReference>
<evidence type="ECO:0000256" key="1">
    <source>
        <dbReference type="SAM" id="MobiDB-lite"/>
    </source>
</evidence>
<dbReference type="EMBL" id="QHJQ01000010">
    <property type="protein sequence ID" value="PXA03347.1"/>
    <property type="molecule type" value="Genomic_DNA"/>
</dbReference>
<dbReference type="PROSITE" id="PS00018">
    <property type="entry name" value="EF_HAND_1"/>
    <property type="match status" value="2"/>
</dbReference>
<dbReference type="RefSeq" id="WP_110131903.1">
    <property type="nucleotide sequence ID" value="NZ_QHJQ01000010.1"/>
</dbReference>
<feature type="region of interest" description="Disordered" evidence="1">
    <location>
        <begin position="73"/>
        <end position="105"/>
    </location>
</feature>
<name>A0A317ZG68_9BACT</name>
<dbReference type="Gene3D" id="1.10.238.10">
    <property type="entry name" value="EF-hand"/>
    <property type="match status" value="2"/>
</dbReference>
<evidence type="ECO:0000313" key="5">
    <source>
        <dbReference type="Proteomes" id="UP000247099"/>
    </source>
</evidence>
<evidence type="ECO:0000256" key="2">
    <source>
        <dbReference type="SAM" id="SignalP"/>
    </source>
</evidence>
<feature type="signal peptide" evidence="2">
    <location>
        <begin position="1"/>
        <end position="22"/>
    </location>
</feature>
<protein>
    <recommendedName>
        <fullName evidence="3">EF-hand domain-containing protein</fullName>
    </recommendedName>
</protein>
<feature type="domain" description="EF-hand" evidence="3">
    <location>
        <begin position="53"/>
        <end position="88"/>
    </location>
</feature>
<feature type="compositionally biased region" description="Basic and acidic residues" evidence="1">
    <location>
        <begin position="73"/>
        <end position="97"/>
    </location>
</feature>
<dbReference type="GO" id="GO:0005509">
    <property type="term" value="F:calcium ion binding"/>
    <property type="evidence" value="ECO:0007669"/>
    <property type="project" value="InterPro"/>
</dbReference>